<evidence type="ECO:0000313" key="3">
    <source>
        <dbReference type="EMBL" id="EFJ29890.1"/>
    </source>
</evidence>
<evidence type="ECO:0000313" key="4">
    <source>
        <dbReference type="Proteomes" id="UP000001514"/>
    </source>
</evidence>
<feature type="compositionally biased region" description="Polar residues" evidence="2">
    <location>
        <begin position="1"/>
        <end position="10"/>
    </location>
</feature>
<evidence type="ECO:0000256" key="2">
    <source>
        <dbReference type="SAM" id="MobiDB-lite"/>
    </source>
</evidence>
<name>D8RCR0_SELML</name>
<feature type="region of interest" description="Disordered" evidence="2">
    <location>
        <begin position="1"/>
        <end position="37"/>
    </location>
</feature>
<dbReference type="KEGG" id="smo:SELMODRAFT_409870"/>
<dbReference type="Gramene" id="EFJ29890">
    <property type="protein sequence ID" value="EFJ29890"/>
    <property type="gene ID" value="SELMODRAFT_409870"/>
</dbReference>
<accession>D8RCR0</accession>
<reference evidence="3 4" key="1">
    <citation type="journal article" date="2011" name="Science">
        <title>The Selaginella genome identifies genetic changes associated with the evolution of vascular plants.</title>
        <authorList>
            <person name="Banks J.A."/>
            <person name="Nishiyama T."/>
            <person name="Hasebe M."/>
            <person name="Bowman J.L."/>
            <person name="Gribskov M."/>
            <person name="dePamphilis C."/>
            <person name="Albert V.A."/>
            <person name="Aono N."/>
            <person name="Aoyama T."/>
            <person name="Ambrose B.A."/>
            <person name="Ashton N.W."/>
            <person name="Axtell M.J."/>
            <person name="Barker E."/>
            <person name="Barker M.S."/>
            <person name="Bennetzen J.L."/>
            <person name="Bonawitz N.D."/>
            <person name="Chapple C."/>
            <person name="Cheng C."/>
            <person name="Correa L.G."/>
            <person name="Dacre M."/>
            <person name="DeBarry J."/>
            <person name="Dreyer I."/>
            <person name="Elias M."/>
            <person name="Engstrom E.M."/>
            <person name="Estelle M."/>
            <person name="Feng L."/>
            <person name="Finet C."/>
            <person name="Floyd S.K."/>
            <person name="Frommer W.B."/>
            <person name="Fujita T."/>
            <person name="Gramzow L."/>
            <person name="Gutensohn M."/>
            <person name="Harholt J."/>
            <person name="Hattori M."/>
            <person name="Heyl A."/>
            <person name="Hirai T."/>
            <person name="Hiwatashi Y."/>
            <person name="Ishikawa M."/>
            <person name="Iwata M."/>
            <person name="Karol K.G."/>
            <person name="Koehler B."/>
            <person name="Kolukisaoglu U."/>
            <person name="Kubo M."/>
            <person name="Kurata T."/>
            <person name="Lalonde S."/>
            <person name="Li K."/>
            <person name="Li Y."/>
            <person name="Litt A."/>
            <person name="Lyons E."/>
            <person name="Manning G."/>
            <person name="Maruyama T."/>
            <person name="Michael T.P."/>
            <person name="Mikami K."/>
            <person name="Miyazaki S."/>
            <person name="Morinaga S."/>
            <person name="Murata T."/>
            <person name="Mueller-Roeber B."/>
            <person name="Nelson D.R."/>
            <person name="Obara M."/>
            <person name="Oguri Y."/>
            <person name="Olmstead R.G."/>
            <person name="Onodera N."/>
            <person name="Petersen B.L."/>
            <person name="Pils B."/>
            <person name="Prigge M."/>
            <person name="Rensing S.A."/>
            <person name="Riano-Pachon D.M."/>
            <person name="Roberts A.W."/>
            <person name="Sato Y."/>
            <person name="Scheller H.V."/>
            <person name="Schulz B."/>
            <person name="Schulz C."/>
            <person name="Shakirov E.V."/>
            <person name="Shibagaki N."/>
            <person name="Shinohara N."/>
            <person name="Shippen D.E."/>
            <person name="Soerensen I."/>
            <person name="Sotooka R."/>
            <person name="Sugimoto N."/>
            <person name="Sugita M."/>
            <person name="Sumikawa N."/>
            <person name="Tanurdzic M."/>
            <person name="Theissen G."/>
            <person name="Ulvskov P."/>
            <person name="Wakazuki S."/>
            <person name="Weng J.K."/>
            <person name="Willats W.W."/>
            <person name="Wipf D."/>
            <person name="Wolf P.G."/>
            <person name="Yang L."/>
            <person name="Zimmer A.D."/>
            <person name="Zhu Q."/>
            <person name="Mitros T."/>
            <person name="Hellsten U."/>
            <person name="Loque D."/>
            <person name="Otillar R."/>
            <person name="Salamov A."/>
            <person name="Schmutz J."/>
            <person name="Shapiro H."/>
            <person name="Lindquist E."/>
            <person name="Lucas S."/>
            <person name="Rokhsar D."/>
            <person name="Grigoriev I.V."/>
        </authorList>
    </citation>
    <scope>NUCLEOTIDE SEQUENCE [LARGE SCALE GENOMIC DNA]</scope>
</reference>
<feature type="coiled-coil region" evidence="1">
    <location>
        <begin position="118"/>
        <end position="190"/>
    </location>
</feature>
<organism evidence="4">
    <name type="scientific">Selaginella moellendorffii</name>
    <name type="common">Spikemoss</name>
    <dbReference type="NCBI Taxonomy" id="88036"/>
    <lineage>
        <taxon>Eukaryota</taxon>
        <taxon>Viridiplantae</taxon>
        <taxon>Streptophyta</taxon>
        <taxon>Embryophyta</taxon>
        <taxon>Tracheophyta</taxon>
        <taxon>Lycopodiopsida</taxon>
        <taxon>Selaginellales</taxon>
        <taxon>Selaginellaceae</taxon>
        <taxon>Selaginella</taxon>
    </lineage>
</organism>
<feature type="compositionally biased region" description="Low complexity" evidence="2">
    <location>
        <begin position="347"/>
        <end position="358"/>
    </location>
</feature>
<dbReference type="InParanoid" id="D8RCR0"/>
<dbReference type="eggNOG" id="ENOG502SG8S">
    <property type="taxonomic scope" value="Eukaryota"/>
</dbReference>
<gene>
    <name evidence="3" type="ORF">SELMODRAFT_409870</name>
</gene>
<feature type="region of interest" description="Disordered" evidence="2">
    <location>
        <begin position="327"/>
        <end position="387"/>
    </location>
</feature>
<proteinExistence type="predicted"/>
<dbReference type="EMBL" id="GL377576">
    <property type="protein sequence ID" value="EFJ29890.1"/>
    <property type="molecule type" value="Genomic_DNA"/>
</dbReference>
<protein>
    <submittedName>
        <fullName evidence="3">Uncharacterized protein</fullName>
    </submittedName>
</protein>
<sequence length="414" mass="46446">MEVKKQQQQPAARPMSAGPGPRAASPYNPKPRSDASLRAVMDLSGAMPMMPMTPPPPNGLKGMAVSPATLSMRAKGSLMPKKILMGSRDKEALLEEILELKRVLYEQDKHIKFQKVHTSALEIENKKLERDIEDLEAQGAAEAPRTGGSSRLRAKLQGLKMRINDLQSTCDRQLEELALLRKDLREVEVERDVFAGEVGNLQKLVRRLNATHNRISCQNKELGRLKEKANILETTQHRLQSSMQAAQDTLERASYELKGFRNKARETTLEASRNMKRCKELQQHAGFLEQLLEKERVDKEYFEKKVFQLAQELRRVDTQLQNAKGYSRVNAFKGMPKKKPPEPPPSVKSTTTTTTTSSGANTPKKVRVASPRGGASPRSPRGNVVPDQDVVDITNRLVNAAQFHFEQSFKHKGE</sequence>
<keyword evidence="1" id="KW-0175">Coiled coil</keyword>
<dbReference type="AlphaFoldDB" id="D8RCR0"/>
<evidence type="ECO:0000256" key="1">
    <source>
        <dbReference type="SAM" id="Coils"/>
    </source>
</evidence>
<dbReference type="HOGENOM" id="CLU_664619_0_0_1"/>
<dbReference type="Proteomes" id="UP000001514">
    <property type="component" value="Unassembled WGS sequence"/>
</dbReference>
<keyword evidence="4" id="KW-1185">Reference proteome</keyword>